<dbReference type="AlphaFoldDB" id="A0A8T2CRE1"/>
<evidence type="ECO:0000313" key="4">
    <source>
        <dbReference type="Proteomes" id="UP000694251"/>
    </source>
</evidence>
<name>A0A8T2CRE1_ARASU</name>
<dbReference type="GO" id="GO:0000785">
    <property type="term" value="C:chromatin"/>
    <property type="evidence" value="ECO:0007669"/>
    <property type="project" value="TreeGrafter"/>
</dbReference>
<dbReference type="EMBL" id="JAEFBJ010000006">
    <property type="protein sequence ID" value="KAG7600203.1"/>
    <property type="molecule type" value="Genomic_DNA"/>
</dbReference>
<dbReference type="GO" id="GO:0000118">
    <property type="term" value="C:histone deacetylase complex"/>
    <property type="evidence" value="ECO:0007669"/>
    <property type="project" value="TreeGrafter"/>
</dbReference>
<feature type="compositionally biased region" description="Basic residues" evidence="2">
    <location>
        <begin position="134"/>
        <end position="146"/>
    </location>
</feature>
<evidence type="ECO:0000256" key="2">
    <source>
        <dbReference type="SAM" id="MobiDB-lite"/>
    </source>
</evidence>
<comment type="caution">
    <text evidence="3">The sequence shown here is derived from an EMBL/GenBank/DDBJ whole genome shotgun (WGS) entry which is preliminary data.</text>
</comment>
<dbReference type="InterPro" id="IPR039774">
    <property type="entry name" value="Sin3-like"/>
</dbReference>
<dbReference type="PANTHER" id="PTHR12346">
    <property type="entry name" value="SIN3B-RELATED"/>
    <property type="match status" value="1"/>
</dbReference>
<organism evidence="3 4">
    <name type="scientific">Arabidopsis suecica</name>
    <name type="common">Swedish thale-cress</name>
    <name type="synonym">Cardaminopsis suecica</name>
    <dbReference type="NCBI Taxonomy" id="45249"/>
    <lineage>
        <taxon>Eukaryota</taxon>
        <taxon>Viridiplantae</taxon>
        <taxon>Streptophyta</taxon>
        <taxon>Embryophyta</taxon>
        <taxon>Tracheophyta</taxon>
        <taxon>Spermatophyta</taxon>
        <taxon>Magnoliopsida</taxon>
        <taxon>eudicotyledons</taxon>
        <taxon>Gunneridae</taxon>
        <taxon>Pentapetalae</taxon>
        <taxon>rosids</taxon>
        <taxon>malvids</taxon>
        <taxon>Brassicales</taxon>
        <taxon>Brassicaceae</taxon>
        <taxon>Camelineae</taxon>
        <taxon>Arabidopsis</taxon>
    </lineage>
</organism>
<sequence>MSCIGLCGDKGIEVIENIKSDPCLALACVMKRVKQKQEEWRTCLSEFKEPWSEVYAKNFQKSLDHKTYDKEKSKESYKPKTQESKGKNKSKDKGKAEAESRAKNKSKEKVEKVDSHEDEKQDKGMIQEDGVIRKSARKIKPNQKYL</sequence>
<dbReference type="GO" id="GO:0000122">
    <property type="term" value="P:negative regulation of transcription by RNA polymerase II"/>
    <property type="evidence" value="ECO:0007669"/>
    <property type="project" value="TreeGrafter"/>
</dbReference>
<dbReference type="Proteomes" id="UP000694251">
    <property type="component" value="Chromosome 6"/>
</dbReference>
<proteinExistence type="predicted"/>
<evidence type="ECO:0000256" key="1">
    <source>
        <dbReference type="ARBA" id="ARBA00022491"/>
    </source>
</evidence>
<keyword evidence="4" id="KW-1185">Reference proteome</keyword>
<evidence type="ECO:0000313" key="3">
    <source>
        <dbReference type="EMBL" id="KAG7600203.1"/>
    </source>
</evidence>
<feature type="compositionally biased region" description="Basic and acidic residues" evidence="2">
    <location>
        <begin position="65"/>
        <end position="132"/>
    </location>
</feature>
<dbReference type="GO" id="GO:0003714">
    <property type="term" value="F:transcription corepressor activity"/>
    <property type="evidence" value="ECO:0007669"/>
    <property type="project" value="InterPro"/>
</dbReference>
<accession>A0A8T2CRE1</accession>
<dbReference type="OrthoDB" id="10265969at2759"/>
<keyword evidence="1" id="KW-0678">Repressor</keyword>
<reference evidence="3 4" key="1">
    <citation type="submission" date="2020-12" db="EMBL/GenBank/DDBJ databases">
        <title>Concerted genomic and epigenomic changes stabilize Arabidopsis allopolyploids.</title>
        <authorList>
            <person name="Chen Z."/>
        </authorList>
    </citation>
    <scope>NUCLEOTIDE SEQUENCE [LARGE SCALE GENOMIC DNA]</scope>
    <source>
        <strain evidence="3">As9502</strain>
        <tissue evidence="3">Leaf</tissue>
    </source>
</reference>
<protein>
    <submittedName>
        <fullName evidence="3">Uncharacterized protein</fullName>
    </submittedName>
</protein>
<feature type="region of interest" description="Disordered" evidence="2">
    <location>
        <begin position="65"/>
        <end position="146"/>
    </location>
</feature>
<gene>
    <name evidence="3" type="ORF">ISN44_As06g043270</name>
</gene>
<dbReference type="PANTHER" id="PTHR12346:SF0">
    <property type="entry name" value="SIN3A, ISOFORM G"/>
    <property type="match status" value="1"/>
</dbReference>